<keyword evidence="9" id="KW-1185">Reference proteome</keyword>
<dbReference type="InterPro" id="IPR008271">
    <property type="entry name" value="Ser/Thr_kinase_AS"/>
</dbReference>
<dbReference type="PANTHER" id="PTHR43289:SF34">
    <property type="entry name" value="SERINE_THREONINE-PROTEIN KINASE YBDM-RELATED"/>
    <property type="match status" value="1"/>
</dbReference>
<keyword evidence="2 5" id="KW-0547">Nucleotide-binding</keyword>
<feature type="binding site" evidence="5">
    <location>
        <position position="45"/>
    </location>
    <ligand>
        <name>ATP</name>
        <dbReference type="ChEBI" id="CHEBI:30616"/>
    </ligand>
</feature>
<dbReference type="PROSITE" id="PS00108">
    <property type="entry name" value="PROTEIN_KINASE_ST"/>
    <property type="match status" value="1"/>
</dbReference>
<name>A0ABW7XJL0_9MICO</name>
<dbReference type="PANTHER" id="PTHR43289">
    <property type="entry name" value="MITOGEN-ACTIVATED PROTEIN KINASE KINASE KINASE 20-RELATED"/>
    <property type="match status" value="1"/>
</dbReference>
<evidence type="ECO:0000259" key="7">
    <source>
        <dbReference type="PROSITE" id="PS50011"/>
    </source>
</evidence>
<evidence type="ECO:0000256" key="2">
    <source>
        <dbReference type="ARBA" id="ARBA00022741"/>
    </source>
</evidence>
<dbReference type="Proteomes" id="UP001611580">
    <property type="component" value="Unassembled WGS sequence"/>
</dbReference>
<feature type="compositionally biased region" description="Basic and acidic residues" evidence="6">
    <location>
        <begin position="552"/>
        <end position="564"/>
    </location>
</feature>
<feature type="region of interest" description="Disordered" evidence="6">
    <location>
        <begin position="544"/>
        <end position="571"/>
    </location>
</feature>
<dbReference type="InterPro" id="IPR011009">
    <property type="entry name" value="Kinase-like_dom_sf"/>
</dbReference>
<evidence type="ECO:0000256" key="1">
    <source>
        <dbReference type="ARBA" id="ARBA00022679"/>
    </source>
</evidence>
<dbReference type="GO" id="GO:0004674">
    <property type="term" value="F:protein serine/threonine kinase activity"/>
    <property type="evidence" value="ECO:0007669"/>
    <property type="project" value="UniProtKB-EC"/>
</dbReference>
<dbReference type="PROSITE" id="PS00107">
    <property type="entry name" value="PROTEIN_KINASE_ATP"/>
    <property type="match status" value="1"/>
</dbReference>
<evidence type="ECO:0000313" key="9">
    <source>
        <dbReference type="Proteomes" id="UP001611580"/>
    </source>
</evidence>
<dbReference type="Gene3D" id="1.10.510.10">
    <property type="entry name" value="Transferase(Phosphotransferase) domain 1"/>
    <property type="match status" value="1"/>
</dbReference>
<comment type="caution">
    <text evidence="8">The sequence shown here is derived from an EMBL/GenBank/DDBJ whole genome shotgun (WGS) entry which is preliminary data.</text>
</comment>
<keyword evidence="1 8" id="KW-0808">Transferase</keyword>
<gene>
    <name evidence="8" type="ORF">ACH47X_11000</name>
</gene>
<keyword evidence="3 8" id="KW-0418">Kinase</keyword>
<dbReference type="PROSITE" id="PS50011">
    <property type="entry name" value="PROTEIN_KINASE_DOM"/>
    <property type="match status" value="1"/>
</dbReference>
<dbReference type="Pfam" id="PF00069">
    <property type="entry name" value="Pkinase"/>
    <property type="match status" value="1"/>
</dbReference>
<dbReference type="InterPro" id="IPR000719">
    <property type="entry name" value="Prot_kinase_dom"/>
</dbReference>
<dbReference type="EMBL" id="JBIRYI010000006">
    <property type="protein sequence ID" value="MFI2487429.1"/>
    <property type="molecule type" value="Genomic_DNA"/>
</dbReference>
<sequence length="590" mass="60863">MPIAALSGEDPREVGPYVIEGRLGSGGMGSVYLGRPRTGRPVAVKLIHPDLAGDAEFRTRFRREVAAARRVGGFWAAQVVDADPDAERPWMATAYVAGPSLADAVGQEGALPLSVVRTLGATLAEGLGAIHDQGLVHRDLKPSNILLADDGPRVVDFGIAQERDATSLTHQGSIGTAPYMSPEQVRGLDVTPASDVFSLGSVLVFACTGRSPFGGGAAEDVARRVVRDEPDLAGVPSGLRGLVEACLAKEPAARPAPSDVVDRLASATGGGWELPAGVVAMIAERAAEVGGAEAGVVSVSPHDPAATERIVAPGTSRVPTGRTPAGTPTAAAPVGAGVVGAGASGAGRRAWWRSPAALWTGVGVAAVVVGVAGALAVTRGFGGGSGGDADLVPAPSSVGNMQLTVPDETHEVTLEVTATGKDAGRIPVGMRYDGRLGPAGLADSFRSGEGIMETDLDKMYTEVEVPWSKTITAQGTVDGANITLSAEAGWQDRAEMTLGDTDIAVSCRILIDGEVVVEKAGQVNVGCMLLPDELQAMVDEMQEGYAEQSAEQQKEYQEQMDKLPEPGTPEYEEYLRTLMDKVGDAQRGNG</sequence>
<evidence type="ECO:0000256" key="4">
    <source>
        <dbReference type="ARBA" id="ARBA00022840"/>
    </source>
</evidence>
<dbReference type="EC" id="2.7.11.1" evidence="8"/>
<feature type="domain" description="Protein kinase" evidence="7">
    <location>
        <begin position="17"/>
        <end position="268"/>
    </location>
</feature>
<dbReference type="RefSeq" id="WP_397404136.1">
    <property type="nucleotide sequence ID" value="NZ_JBIRYI010000006.1"/>
</dbReference>
<evidence type="ECO:0000256" key="3">
    <source>
        <dbReference type="ARBA" id="ARBA00022777"/>
    </source>
</evidence>
<evidence type="ECO:0000256" key="6">
    <source>
        <dbReference type="SAM" id="MobiDB-lite"/>
    </source>
</evidence>
<dbReference type="InterPro" id="IPR038468">
    <property type="entry name" value="MmpS_C"/>
</dbReference>
<evidence type="ECO:0000256" key="5">
    <source>
        <dbReference type="PROSITE-ProRule" id="PRU10141"/>
    </source>
</evidence>
<dbReference type="SMART" id="SM00220">
    <property type="entry name" value="S_TKc"/>
    <property type="match status" value="1"/>
</dbReference>
<reference evidence="8 9" key="1">
    <citation type="submission" date="2024-10" db="EMBL/GenBank/DDBJ databases">
        <title>The Natural Products Discovery Center: Release of the First 8490 Sequenced Strains for Exploring Actinobacteria Biosynthetic Diversity.</title>
        <authorList>
            <person name="Kalkreuter E."/>
            <person name="Kautsar S.A."/>
            <person name="Yang D."/>
            <person name="Bader C.D."/>
            <person name="Teijaro C.N."/>
            <person name="Fluegel L."/>
            <person name="Davis C.M."/>
            <person name="Simpson J.R."/>
            <person name="Lauterbach L."/>
            <person name="Steele A.D."/>
            <person name="Gui C."/>
            <person name="Meng S."/>
            <person name="Li G."/>
            <person name="Viehrig K."/>
            <person name="Ye F."/>
            <person name="Su P."/>
            <person name="Kiefer A.F."/>
            <person name="Nichols A."/>
            <person name="Cepeda A.J."/>
            <person name="Yan W."/>
            <person name="Fan B."/>
            <person name="Jiang Y."/>
            <person name="Adhikari A."/>
            <person name="Zheng C.-J."/>
            <person name="Schuster L."/>
            <person name="Cowan T.M."/>
            <person name="Smanski M.J."/>
            <person name="Chevrette M.G."/>
            <person name="De Carvalho L.P.S."/>
            <person name="Shen B."/>
        </authorList>
    </citation>
    <scope>NUCLEOTIDE SEQUENCE [LARGE SCALE GENOMIC DNA]</scope>
    <source>
        <strain evidence="8 9">NPDC019481</strain>
    </source>
</reference>
<accession>A0ABW7XJL0</accession>
<proteinExistence type="predicted"/>
<protein>
    <submittedName>
        <fullName evidence="8">Serine/threonine-protein kinase</fullName>
        <ecNumber evidence="8">2.7.11.1</ecNumber>
    </submittedName>
</protein>
<dbReference type="InterPro" id="IPR017441">
    <property type="entry name" value="Protein_kinase_ATP_BS"/>
</dbReference>
<dbReference type="Gene3D" id="3.30.200.20">
    <property type="entry name" value="Phosphorylase Kinase, domain 1"/>
    <property type="match status" value="1"/>
</dbReference>
<keyword evidence="4 5" id="KW-0067">ATP-binding</keyword>
<evidence type="ECO:0000313" key="8">
    <source>
        <dbReference type="EMBL" id="MFI2487429.1"/>
    </source>
</evidence>
<dbReference type="SUPFAM" id="SSF56112">
    <property type="entry name" value="Protein kinase-like (PK-like)"/>
    <property type="match status" value="1"/>
</dbReference>
<dbReference type="Gene3D" id="2.60.40.2880">
    <property type="entry name" value="MmpS1-5, C-terminal soluble domain"/>
    <property type="match status" value="1"/>
</dbReference>
<organism evidence="8 9">
    <name type="scientific">Promicromonospora kroppenstedtii</name>
    <dbReference type="NCBI Taxonomy" id="440482"/>
    <lineage>
        <taxon>Bacteria</taxon>
        <taxon>Bacillati</taxon>
        <taxon>Actinomycetota</taxon>
        <taxon>Actinomycetes</taxon>
        <taxon>Micrococcales</taxon>
        <taxon>Promicromonosporaceae</taxon>
        <taxon>Promicromonospora</taxon>
    </lineage>
</organism>
<dbReference type="CDD" id="cd14014">
    <property type="entry name" value="STKc_PknB_like"/>
    <property type="match status" value="1"/>
</dbReference>